<dbReference type="PANTHER" id="PTHR12558:SF13">
    <property type="entry name" value="CELL DIVISION CYCLE PROTEIN 27 HOMOLOG"/>
    <property type="match status" value="1"/>
</dbReference>
<evidence type="ECO:0000313" key="3">
    <source>
        <dbReference type="EMBL" id="QDV75127.1"/>
    </source>
</evidence>
<dbReference type="InterPro" id="IPR011990">
    <property type="entry name" value="TPR-like_helical_dom_sf"/>
</dbReference>
<dbReference type="EMBL" id="CP036349">
    <property type="protein sequence ID" value="QDV75127.1"/>
    <property type="molecule type" value="Genomic_DNA"/>
</dbReference>
<dbReference type="PANTHER" id="PTHR12558">
    <property type="entry name" value="CELL DIVISION CYCLE 16,23,27"/>
    <property type="match status" value="1"/>
</dbReference>
<keyword evidence="4" id="KW-1185">Reference proteome</keyword>
<feature type="repeat" description="TPR" evidence="1">
    <location>
        <begin position="1258"/>
        <end position="1291"/>
    </location>
</feature>
<feature type="domain" description="Bacterial transcriptional activator" evidence="2">
    <location>
        <begin position="1328"/>
        <end position="1390"/>
    </location>
</feature>
<dbReference type="Pfam" id="PF03704">
    <property type="entry name" value="BTAD"/>
    <property type="match status" value="1"/>
</dbReference>
<dbReference type="Pfam" id="PF13432">
    <property type="entry name" value="TPR_16"/>
    <property type="match status" value="2"/>
</dbReference>
<sequence length="1423" mass="156877">MDYLLRLLYETIGLSGEGSSETVVGMRTLLAEKLLVVGDYQAAIRESQRVLDSKSSEHQPSARRVLALASCNSVPARGVVSEVERRERFGKVLPQVLEALASNSKDVTLAQTAAEIYRTYPLLAPSPGPSAAELADKIIDDLVASSAGDADALLARYRYRKRYLLPKAEDDLQAALAASPEHFEANLLTGLEYAATKDDAESVGNAKRHFEAAVRSKPTDERGYLALSQLLWRSGERSAAIETLESASRQLPPTVLATRFLLADYLLAEGEHEKSGEVVVALKSQVENQLARFPVQSRGQLTNRVRLLEARLDAARGDIASAISLFSAVADSPENETGSTASTEVSRQARLGASQLLATVGHWDQAGQELARLADRLAVEIQSADAQKGNAESLTDPGAVEGEYRRARLQAAEAFLRSGQPQEARSQIDMLGKIGSLPVDAIELRLVVELALQLDLQPQNRRWDEFAYLLERARSLQPESERVYFAELQQAVAVHLSNDSSARLADVIASGEKRFDKSPGYWRAAMSAYLRVDDVQGAERSVARFLDVEPDPMRKAEVKVSYLVLTNRLEEASAWLSEQIAQSQDPQKRSLRRLEVQVLSQFPDKSDALSKAVALAEAPEGNKEEVVLALELAASQQEWELAERLEARLAEQRMISPSDVDFYRAVRLIGTYEKLTQGQREELSKIVSRQRSERPGWRKGAALAAQYAEVRGDVNGAIQAYELAVTLGDRRPEVLERLTLHLYRTGEYDRAQQVIDRLYSGDGDLSVGAESLAISTAVKRQRIEDALVIARRSVEAHRNEVERRLWLYNVLLAAENPTEAASVLEEAREDFPDDELVWNAQFMHHLRGGLHEAARELLSQLPPSIAKDDYRRSLTIARGSEQLGDLAEAERSYAAALEIRPDDLDVRLSYANLLVRKNPQAAKEQFERILTGDPKNADARRKLAALLASSGAVTDWGKIDSLLADAGSGGEIADRRLRAVLLTRRGRNVQERASNCELARRILTGVVEDSGATPEDIDYLLLAGAYEQEGMFKREVTYFESARNQLRRLLERTDASDKYENLYLTYLLRTADELAKIPQAEGARQVFLRDASGRLEDLERRLTARGDAVDLSARQALIAHQTRLLRSEGRIDEALEKLAAYADRFVDTAEDPGAKARLVLGLASLYSLLEAYELAEPRYRELMELAPGARLLLSQSLVRQGKSADAVNLFLEQDTKDLSPKSAAVLAGILASDQAESEQYERAWPAISGAIEQHGDDVELLMSVAVLHVTRGDEDEAIRLFRRVIEVAPDHTLALNNLATLLGERESDRAEALQVVGRAIKVAGRNAALLDTQGTIQLRVGAVSEAIASLEESVASVDVDPRYYFHLSAAYLRSGRTADAANAFKEAKRRGIADAVLTAADQVLMQEIKASLDVSRTVSRKAS</sequence>
<accession>A0A518KBF6</accession>
<dbReference type="InterPro" id="IPR005158">
    <property type="entry name" value="BTAD"/>
</dbReference>
<name>A0A518KBF6_9BACT</name>
<dbReference type="SUPFAM" id="SSF48452">
    <property type="entry name" value="TPR-like"/>
    <property type="match status" value="5"/>
</dbReference>
<evidence type="ECO:0000313" key="4">
    <source>
        <dbReference type="Proteomes" id="UP000316426"/>
    </source>
</evidence>
<dbReference type="Proteomes" id="UP000316426">
    <property type="component" value="Chromosome"/>
</dbReference>
<dbReference type="Pfam" id="PF13181">
    <property type="entry name" value="TPR_8"/>
    <property type="match status" value="1"/>
</dbReference>
<organism evidence="3 4">
    <name type="scientific">Botrimarina mediterranea</name>
    <dbReference type="NCBI Taxonomy" id="2528022"/>
    <lineage>
        <taxon>Bacteria</taxon>
        <taxon>Pseudomonadati</taxon>
        <taxon>Planctomycetota</taxon>
        <taxon>Planctomycetia</taxon>
        <taxon>Pirellulales</taxon>
        <taxon>Lacipirellulaceae</taxon>
        <taxon>Botrimarina</taxon>
    </lineage>
</organism>
<dbReference type="Gene3D" id="1.25.40.10">
    <property type="entry name" value="Tetratricopeptide repeat domain"/>
    <property type="match status" value="5"/>
</dbReference>
<reference evidence="3 4" key="1">
    <citation type="submission" date="2019-02" db="EMBL/GenBank/DDBJ databases">
        <title>Deep-cultivation of Planctomycetes and their phenomic and genomic characterization uncovers novel biology.</title>
        <authorList>
            <person name="Wiegand S."/>
            <person name="Jogler M."/>
            <person name="Boedeker C."/>
            <person name="Pinto D."/>
            <person name="Vollmers J."/>
            <person name="Rivas-Marin E."/>
            <person name="Kohn T."/>
            <person name="Peeters S.H."/>
            <person name="Heuer A."/>
            <person name="Rast P."/>
            <person name="Oberbeckmann S."/>
            <person name="Bunk B."/>
            <person name="Jeske O."/>
            <person name="Meyerdierks A."/>
            <person name="Storesund J.E."/>
            <person name="Kallscheuer N."/>
            <person name="Luecker S."/>
            <person name="Lage O.M."/>
            <person name="Pohl T."/>
            <person name="Merkel B.J."/>
            <person name="Hornburger P."/>
            <person name="Mueller R.-W."/>
            <person name="Bruemmer F."/>
            <person name="Labrenz M."/>
            <person name="Spormann A.M."/>
            <person name="Op den Camp H."/>
            <person name="Overmann J."/>
            <person name="Amann R."/>
            <person name="Jetten M.S.M."/>
            <person name="Mascher T."/>
            <person name="Medema M.H."/>
            <person name="Devos D.P."/>
            <person name="Kaster A.-K."/>
            <person name="Ovreas L."/>
            <person name="Rohde M."/>
            <person name="Galperin M.Y."/>
            <person name="Jogler C."/>
        </authorList>
    </citation>
    <scope>NUCLEOTIDE SEQUENCE [LARGE SCALE GENOMIC DNA]</scope>
    <source>
        <strain evidence="3 4">Spa11</strain>
    </source>
</reference>
<dbReference type="PROSITE" id="PS50005">
    <property type="entry name" value="TPR"/>
    <property type="match status" value="1"/>
</dbReference>
<keyword evidence="1" id="KW-0802">TPR repeat</keyword>
<gene>
    <name evidence="3" type="ORF">Spa11_33370</name>
</gene>
<proteinExistence type="predicted"/>
<evidence type="ECO:0000259" key="2">
    <source>
        <dbReference type="Pfam" id="PF03704"/>
    </source>
</evidence>
<dbReference type="InterPro" id="IPR019734">
    <property type="entry name" value="TPR_rpt"/>
</dbReference>
<dbReference type="SMART" id="SM00028">
    <property type="entry name" value="TPR"/>
    <property type="match status" value="5"/>
</dbReference>
<protein>
    <submittedName>
        <fullName evidence="3">Photosystem I assembly protein Ycf3</fullName>
    </submittedName>
</protein>
<dbReference type="KEGG" id="bmei:Spa11_33370"/>
<evidence type="ECO:0000256" key="1">
    <source>
        <dbReference type="PROSITE-ProRule" id="PRU00339"/>
    </source>
</evidence>